<dbReference type="AlphaFoldDB" id="A0AAD3XNL6"/>
<feature type="signal peptide" evidence="2">
    <location>
        <begin position="1"/>
        <end position="27"/>
    </location>
</feature>
<protein>
    <recommendedName>
        <fullName evidence="5">Cell wall protein</fullName>
    </recommendedName>
</protein>
<dbReference type="EMBL" id="BSYO01000010">
    <property type="protein sequence ID" value="GMH11054.1"/>
    <property type="molecule type" value="Genomic_DNA"/>
</dbReference>
<keyword evidence="4" id="KW-1185">Reference proteome</keyword>
<name>A0AAD3XNL6_NEPGR</name>
<feature type="region of interest" description="Disordered" evidence="1">
    <location>
        <begin position="28"/>
        <end position="50"/>
    </location>
</feature>
<reference evidence="3" key="1">
    <citation type="submission" date="2023-05" db="EMBL/GenBank/DDBJ databases">
        <title>Nepenthes gracilis genome sequencing.</title>
        <authorList>
            <person name="Fukushima K."/>
        </authorList>
    </citation>
    <scope>NUCLEOTIDE SEQUENCE</scope>
    <source>
        <strain evidence="3">SING2019-196</strain>
    </source>
</reference>
<comment type="caution">
    <text evidence="3">The sequence shown here is derived from an EMBL/GenBank/DDBJ whole genome shotgun (WGS) entry which is preliminary data.</text>
</comment>
<evidence type="ECO:0000256" key="1">
    <source>
        <dbReference type="SAM" id="MobiDB-lite"/>
    </source>
</evidence>
<accession>A0AAD3XNL6</accession>
<evidence type="ECO:0000313" key="3">
    <source>
        <dbReference type="EMBL" id="GMH11054.1"/>
    </source>
</evidence>
<feature type="compositionally biased region" description="Basic and acidic residues" evidence="1">
    <location>
        <begin position="35"/>
        <end position="44"/>
    </location>
</feature>
<feature type="chain" id="PRO_5042105517" description="Cell wall protein" evidence="2">
    <location>
        <begin position="28"/>
        <end position="123"/>
    </location>
</feature>
<sequence>MANSTSQALAVLLTFNVLLAMAGHAFAGRAVPTKPEPKDKKEPECLIDPDGSVLIPGIGRTMPGDSSDFQGGVGGNFQHGRWFGLPTPAGGSYLPGGDGIFPPIPTYELPDPSSNSPISAATP</sequence>
<dbReference type="Proteomes" id="UP001279734">
    <property type="component" value="Unassembled WGS sequence"/>
</dbReference>
<dbReference type="PANTHER" id="PTHR36733">
    <property type="entry name" value="CELL WALL PROTEIN-RELATED"/>
    <property type="match status" value="1"/>
</dbReference>
<dbReference type="PANTHER" id="PTHR36733:SF1">
    <property type="entry name" value="CELL WALL PROTEIN-RELATED"/>
    <property type="match status" value="1"/>
</dbReference>
<dbReference type="InterPro" id="IPR034565">
    <property type="entry name" value="Put_cell_wall"/>
</dbReference>
<evidence type="ECO:0008006" key="5">
    <source>
        <dbReference type="Google" id="ProtNLM"/>
    </source>
</evidence>
<evidence type="ECO:0000313" key="4">
    <source>
        <dbReference type="Proteomes" id="UP001279734"/>
    </source>
</evidence>
<proteinExistence type="predicted"/>
<gene>
    <name evidence="3" type="ORF">Nepgr_012895</name>
</gene>
<evidence type="ECO:0000256" key="2">
    <source>
        <dbReference type="SAM" id="SignalP"/>
    </source>
</evidence>
<keyword evidence="2" id="KW-0732">Signal</keyword>
<organism evidence="3 4">
    <name type="scientific">Nepenthes gracilis</name>
    <name type="common">Slender pitcher plant</name>
    <dbReference type="NCBI Taxonomy" id="150966"/>
    <lineage>
        <taxon>Eukaryota</taxon>
        <taxon>Viridiplantae</taxon>
        <taxon>Streptophyta</taxon>
        <taxon>Embryophyta</taxon>
        <taxon>Tracheophyta</taxon>
        <taxon>Spermatophyta</taxon>
        <taxon>Magnoliopsida</taxon>
        <taxon>eudicotyledons</taxon>
        <taxon>Gunneridae</taxon>
        <taxon>Pentapetalae</taxon>
        <taxon>Caryophyllales</taxon>
        <taxon>Nepenthaceae</taxon>
        <taxon>Nepenthes</taxon>
    </lineage>
</organism>
<feature type="region of interest" description="Disordered" evidence="1">
    <location>
        <begin position="103"/>
        <end position="123"/>
    </location>
</feature>
<feature type="compositionally biased region" description="Polar residues" evidence="1">
    <location>
        <begin position="112"/>
        <end position="123"/>
    </location>
</feature>